<feature type="compositionally biased region" description="Polar residues" evidence="6">
    <location>
        <begin position="245"/>
        <end position="259"/>
    </location>
</feature>
<dbReference type="Pfam" id="PF07527">
    <property type="entry name" value="Hairy_orange"/>
    <property type="match status" value="1"/>
</dbReference>
<evidence type="ECO:0000313" key="9">
    <source>
        <dbReference type="EMBL" id="VVC32926.1"/>
    </source>
</evidence>
<feature type="region of interest" description="Disordered" evidence="6">
    <location>
        <begin position="268"/>
        <end position="287"/>
    </location>
</feature>
<dbReference type="Pfam" id="PF00010">
    <property type="entry name" value="HLH"/>
    <property type="match status" value="1"/>
</dbReference>
<dbReference type="GO" id="GO:1990837">
    <property type="term" value="F:sequence-specific double-stranded DNA binding"/>
    <property type="evidence" value="ECO:0007669"/>
    <property type="project" value="UniProtKB-ARBA"/>
</dbReference>
<dbReference type="InterPro" id="IPR050370">
    <property type="entry name" value="HES_HEY"/>
</dbReference>
<feature type="compositionally biased region" description="Pro residues" evidence="6">
    <location>
        <begin position="210"/>
        <end position="226"/>
    </location>
</feature>
<dbReference type="GO" id="GO:0046983">
    <property type="term" value="F:protein dimerization activity"/>
    <property type="evidence" value="ECO:0007669"/>
    <property type="project" value="InterPro"/>
</dbReference>
<dbReference type="OrthoDB" id="6085656at2759"/>
<keyword evidence="10" id="KW-1185">Reference proteome</keyword>
<accession>A0A5E4MMT2</accession>
<dbReference type="CDD" id="cd18913">
    <property type="entry name" value="bHLH-O_hairy_like"/>
    <property type="match status" value="1"/>
</dbReference>
<evidence type="ECO:0000256" key="3">
    <source>
        <dbReference type="ARBA" id="ARBA00023125"/>
    </source>
</evidence>
<comment type="subcellular location">
    <subcellularLocation>
        <location evidence="1">Nucleus</location>
    </subcellularLocation>
</comment>
<name>A0A5E4MMT2_9HEMI</name>
<feature type="domain" description="Orange" evidence="8">
    <location>
        <begin position="108"/>
        <end position="137"/>
    </location>
</feature>
<organism evidence="9 10">
    <name type="scientific">Cinara cedri</name>
    <dbReference type="NCBI Taxonomy" id="506608"/>
    <lineage>
        <taxon>Eukaryota</taxon>
        <taxon>Metazoa</taxon>
        <taxon>Ecdysozoa</taxon>
        <taxon>Arthropoda</taxon>
        <taxon>Hexapoda</taxon>
        <taxon>Insecta</taxon>
        <taxon>Pterygota</taxon>
        <taxon>Neoptera</taxon>
        <taxon>Paraneoptera</taxon>
        <taxon>Hemiptera</taxon>
        <taxon>Sternorrhyncha</taxon>
        <taxon>Aphidomorpha</taxon>
        <taxon>Aphidoidea</taxon>
        <taxon>Aphididae</taxon>
        <taxon>Lachninae</taxon>
        <taxon>Cinara</taxon>
    </lineage>
</organism>
<dbReference type="InterPro" id="IPR011598">
    <property type="entry name" value="bHLH_dom"/>
</dbReference>
<dbReference type="SMART" id="SM00511">
    <property type="entry name" value="ORANGE"/>
    <property type="match status" value="1"/>
</dbReference>
<evidence type="ECO:0000256" key="5">
    <source>
        <dbReference type="ARBA" id="ARBA00023242"/>
    </source>
</evidence>
<dbReference type="SMART" id="SM00353">
    <property type="entry name" value="HLH"/>
    <property type="match status" value="1"/>
</dbReference>
<dbReference type="Gene3D" id="4.10.280.10">
    <property type="entry name" value="Helix-loop-helix DNA-binding domain"/>
    <property type="match status" value="1"/>
</dbReference>
<keyword evidence="3" id="KW-0238">DNA-binding</keyword>
<keyword evidence="2" id="KW-0805">Transcription regulation</keyword>
<protein>
    <submittedName>
        <fullName evidence="9">Orange domain,Myc-type, basic helix-loop-helix (BHLH) domain</fullName>
    </submittedName>
</protein>
<dbReference type="PROSITE" id="PS50888">
    <property type="entry name" value="BHLH"/>
    <property type="match status" value="1"/>
</dbReference>
<dbReference type="SUPFAM" id="SSF47459">
    <property type="entry name" value="HLH, helix-loop-helix DNA-binding domain"/>
    <property type="match status" value="1"/>
</dbReference>
<dbReference type="PANTHER" id="PTHR10985">
    <property type="entry name" value="BASIC HELIX-LOOP-HELIX TRANSCRIPTION FACTOR, HES-RELATED"/>
    <property type="match status" value="1"/>
</dbReference>
<feature type="region of interest" description="Disordered" evidence="6">
    <location>
        <begin position="197"/>
        <end position="259"/>
    </location>
</feature>
<evidence type="ECO:0000259" key="8">
    <source>
        <dbReference type="PROSITE" id="PS51054"/>
    </source>
</evidence>
<reference evidence="9 10" key="1">
    <citation type="submission" date="2019-08" db="EMBL/GenBank/DDBJ databases">
        <authorList>
            <person name="Alioto T."/>
            <person name="Alioto T."/>
            <person name="Gomez Garrido J."/>
        </authorList>
    </citation>
    <scope>NUCLEOTIDE SEQUENCE [LARGE SCALE GENOMIC DNA]</scope>
</reference>
<evidence type="ECO:0000256" key="2">
    <source>
        <dbReference type="ARBA" id="ARBA00023015"/>
    </source>
</evidence>
<dbReference type="AlphaFoldDB" id="A0A5E4MMT2"/>
<evidence type="ECO:0000313" key="10">
    <source>
        <dbReference type="Proteomes" id="UP000325440"/>
    </source>
</evidence>
<dbReference type="Proteomes" id="UP000325440">
    <property type="component" value="Unassembled WGS sequence"/>
</dbReference>
<evidence type="ECO:0000256" key="1">
    <source>
        <dbReference type="ARBA" id="ARBA00004123"/>
    </source>
</evidence>
<dbReference type="EMBL" id="CABPRJ010000960">
    <property type="protein sequence ID" value="VVC32926.1"/>
    <property type="molecule type" value="Genomic_DNA"/>
</dbReference>
<dbReference type="InterPro" id="IPR036638">
    <property type="entry name" value="HLH_DNA-bd_sf"/>
</dbReference>
<dbReference type="FunFam" id="4.10.280.10:FF:000009">
    <property type="entry name" value="Transcription factor HES-1"/>
    <property type="match status" value="1"/>
</dbReference>
<dbReference type="GO" id="GO:0006355">
    <property type="term" value="P:regulation of DNA-templated transcription"/>
    <property type="evidence" value="ECO:0007669"/>
    <property type="project" value="InterPro"/>
</dbReference>
<keyword evidence="5" id="KW-0539">Nucleus</keyword>
<keyword evidence="4" id="KW-0804">Transcription</keyword>
<dbReference type="SUPFAM" id="SSF158457">
    <property type="entry name" value="Orange domain-like"/>
    <property type="match status" value="1"/>
</dbReference>
<gene>
    <name evidence="9" type="ORF">CINCED_3A018170</name>
</gene>
<evidence type="ECO:0000259" key="7">
    <source>
        <dbReference type="PROSITE" id="PS50888"/>
    </source>
</evidence>
<dbReference type="Gene3D" id="6.10.250.980">
    <property type="match status" value="1"/>
</dbReference>
<dbReference type="PROSITE" id="PS51054">
    <property type="entry name" value="ORANGE"/>
    <property type="match status" value="1"/>
</dbReference>
<evidence type="ECO:0000256" key="4">
    <source>
        <dbReference type="ARBA" id="ARBA00023163"/>
    </source>
</evidence>
<evidence type="ECO:0000256" key="6">
    <source>
        <dbReference type="SAM" id="MobiDB-lite"/>
    </source>
</evidence>
<sequence>MTSGVAAADDPLSQGSPLATDACAQKKINENNRRSNKPIMEKKRRARINNCLNELKTLILDATKKDPARHSKLEKADILEMTVKHLESMQRHSVALSAATESTVANKFKAGFTECTNEVSRFPGLEPHVRKRLMQHLGTYFNKENGSCNSKLPPAAVETSNLQLHLDSSQNAILLGSTGSACGVQLVPTRLPNGDIALVLPSRPTETSPTSPPPPPPLSMTVPTPPSTQSDSSGSESPMPDRPSSCYSMGSCDSTDTYSQSELPLALVTKHKKDDEQSDLEQPWRPW</sequence>
<dbReference type="GO" id="GO:0005634">
    <property type="term" value="C:nucleus"/>
    <property type="evidence" value="ECO:0007669"/>
    <property type="project" value="UniProtKB-SubCell"/>
</dbReference>
<proteinExistence type="predicted"/>
<feature type="region of interest" description="Disordered" evidence="6">
    <location>
        <begin position="1"/>
        <end position="40"/>
    </location>
</feature>
<dbReference type="InterPro" id="IPR003650">
    <property type="entry name" value="Orange_dom"/>
</dbReference>
<feature type="domain" description="BHLH" evidence="7">
    <location>
        <begin position="32"/>
        <end position="89"/>
    </location>
</feature>